<comment type="caution">
    <text evidence="1">The sequence shown here is derived from an EMBL/GenBank/DDBJ whole genome shotgun (WGS) entry which is preliminary data.</text>
</comment>
<accession>A0A4Y2M205</accession>
<keyword evidence="2" id="KW-1185">Reference proteome</keyword>
<gene>
    <name evidence="1" type="ORF">AVEN_36967_1</name>
</gene>
<protein>
    <submittedName>
        <fullName evidence="1">Uncharacterized protein</fullName>
    </submittedName>
</protein>
<dbReference type="EMBL" id="BGPR01121259">
    <property type="protein sequence ID" value="GBN21001.1"/>
    <property type="molecule type" value="Genomic_DNA"/>
</dbReference>
<name>A0A4Y2M205_ARAVE</name>
<dbReference type="Proteomes" id="UP000499080">
    <property type="component" value="Unassembled WGS sequence"/>
</dbReference>
<evidence type="ECO:0000313" key="2">
    <source>
        <dbReference type="Proteomes" id="UP000499080"/>
    </source>
</evidence>
<evidence type="ECO:0000313" key="1">
    <source>
        <dbReference type="EMBL" id="GBN21001.1"/>
    </source>
</evidence>
<sequence length="110" mass="12412">MASGLVHFHEFLSLFPSRVPKYTVCEVNGRLYTLLITPREVKSKSDRRLFLKRTSTPGGRVIRLSNMSSAGVMWKYRERRVPAQMSSSVLTVVKITLSAPKIASVFQPLT</sequence>
<proteinExistence type="predicted"/>
<dbReference type="AlphaFoldDB" id="A0A4Y2M205"/>
<reference evidence="1 2" key="1">
    <citation type="journal article" date="2019" name="Sci. Rep.">
        <title>Orb-weaving spider Araneus ventricosus genome elucidates the spidroin gene catalogue.</title>
        <authorList>
            <person name="Kono N."/>
            <person name="Nakamura H."/>
            <person name="Ohtoshi R."/>
            <person name="Moran D.A.P."/>
            <person name="Shinohara A."/>
            <person name="Yoshida Y."/>
            <person name="Fujiwara M."/>
            <person name="Mori M."/>
            <person name="Tomita M."/>
            <person name="Arakawa K."/>
        </authorList>
    </citation>
    <scope>NUCLEOTIDE SEQUENCE [LARGE SCALE GENOMIC DNA]</scope>
</reference>
<organism evidence="1 2">
    <name type="scientific">Araneus ventricosus</name>
    <name type="common">Orbweaver spider</name>
    <name type="synonym">Epeira ventricosa</name>
    <dbReference type="NCBI Taxonomy" id="182803"/>
    <lineage>
        <taxon>Eukaryota</taxon>
        <taxon>Metazoa</taxon>
        <taxon>Ecdysozoa</taxon>
        <taxon>Arthropoda</taxon>
        <taxon>Chelicerata</taxon>
        <taxon>Arachnida</taxon>
        <taxon>Araneae</taxon>
        <taxon>Araneomorphae</taxon>
        <taxon>Entelegynae</taxon>
        <taxon>Araneoidea</taxon>
        <taxon>Araneidae</taxon>
        <taxon>Araneus</taxon>
    </lineage>
</organism>